<dbReference type="GO" id="GO:0005634">
    <property type="term" value="C:nucleus"/>
    <property type="evidence" value="ECO:0007669"/>
    <property type="project" value="TreeGrafter"/>
</dbReference>
<dbReference type="InterPro" id="IPR012939">
    <property type="entry name" value="Glyco_hydro_92"/>
</dbReference>
<dbReference type="STRING" id="1380566.A0A179FAK0"/>
<name>A0A179FAK0_METCM</name>
<dbReference type="Pfam" id="PF17678">
    <property type="entry name" value="Glyco_hydro_92N"/>
    <property type="match status" value="1"/>
</dbReference>
<dbReference type="InterPro" id="IPR041371">
    <property type="entry name" value="GH92_N"/>
</dbReference>
<dbReference type="InterPro" id="IPR050883">
    <property type="entry name" value="PNGase"/>
</dbReference>
<evidence type="ECO:0000313" key="5">
    <source>
        <dbReference type="Proteomes" id="UP000078397"/>
    </source>
</evidence>
<dbReference type="FunFam" id="3.30.2080.10:FF:000001">
    <property type="entry name" value="Alpha-1,2-mannosidase subfamily"/>
    <property type="match status" value="1"/>
</dbReference>
<dbReference type="EMBL" id="LSBJ02000007">
    <property type="protein sequence ID" value="OAQ62458.1"/>
    <property type="molecule type" value="Genomic_DNA"/>
</dbReference>
<dbReference type="Pfam" id="PF07971">
    <property type="entry name" value="Glyco_hydro_92"/>
    <property type="match status" value="1"/>
</dbReference>
<dbReference type="GeneID" id="28849862"/>
<dbReference type="Gene3D" id="2.70.98.10">
    <property type="match status" value="1"/>
</dbReference>
<dbReference type="GO" id="GO:0005975">
    <property type="term" value="P:carbohydrate metabolic process"/>
    <property type="evidence" value="ECO:0007669"/>
    <property type="project" value="InterPro"/>
</dbReference>
<dbReference type="Proteomes" id="UP000078397">
    <property type="component" value="Unassembled WGS sequence"/>
</dbReference>
<dbReference type="GO" id="GO:0000224">
    <property type="term" value="F:peptide-N4-(N-acetyl-beta-glucosaminyl)asparagine amidase activity"/>
    <property type="evidence" value="ECO:0007669"/>
    <property type="project" value="TreeGrafter"/>
</dbReference>
<dbReference type="NCBIfam" id="TIGR01180">
    <property type="entry name" value="aman2_put"/>
    <property type="match status" value="1"/>
</dbReference>
<dbReference type="InterPro" id="IPR014718">
    <property type="entry name" value="GH-type_carb-bd"/>
</dbReference>
<protein>
    <submittedName>
        <fullName evidence="4">Alpha-1,2-mannosidase subfamily</fullName>
    </submittedName>
</protein>
<evidence type="ECO:0000259" key="3">
    <source>
        <dbReference type="Pfam" id="PF17678"/>
    </source>
</evidence>
<dbReference type="Gene3D" id="1.20.1610.10">
    <property type="entry name" value="alpha-1,2-mannosidases domains"/>
    <property type="match status" value="1"/>
</dbReference>
<dbReference type="KEGG" id="pchm:VFPPC_06919"/>
<evidence type="ECO:0000313" key="4">
    <source>
        <dbReference type="EMBL" id="OAQ62458.1"/>
    </source>
</evidence>
<dbReference type="AlphaFoldDB" id="A0A179FAK0"/>
<dbReference type="GO" id="GO:0006516">
    <property type="term" value="P:glycoprotein catabolic process"/>
    <property type="evidence" value="ECO:0007669"/>
    <property type="project" value="TreeGrafter"/>
</dbReference>
<dbReference type="PANTHER" id="PTHR12143:SF42">
    <property type="entry name" value="PUTATIVE SUBFAMILY (AFU_ORTHOLOGUE AFUA_6G13760)-RELATED"/>
    <property type="match status" value="1"/>
</dbReference>
<keyword evidence="5" id="KW-1185">Reference proteome</keyword>
<dbReference type="InterPro" id="IPR008928">
    <property type="entry name" value="6-hairpin_glycosidase_sf"/>
</dbReference>
<feature type="domain" description="Glycosyl hydrolase family 92" evidence="2">
    <location>
        <begin position="206"/>
        <end position="679"/>
    </location>
</feature>
<comment type="caution">
    <text evidence="4">The sequence shown here is derived from an EMBL/GenBank/DDBJ whole genome shotgun (WGS) entry which is preliminary data.</text>
</comment>
<proteinExistence type="predicted"/>
<organism evidence="4 5">
    <name type="scientific">Pochonia chlamydosporia 170</name>
    <dbReference type="NCBI Taxonomy" id="1380566"/>
    <lineage>
        <taxon>Eukaryota</taxon>
        <taxon>Fungi</taxon>
        <taxon>Dikarya</taxon>
        <taxon>Ascomycota</taxon>
        <taxon>Pezizomycotina</taxon>
        <taxon>Sordariomycetes</taxon>
        <taxon>Hypocreomycetidae</taxon>
        <taxon>Hypocreales</taxon>
        <taxon>Clavicipitaceae</taxon>
        <taxon>Pochonia</taxon>
    </lineage>
</organism>
<evidence type="ECO:0000256" key="1">
    <source>
        <dbReference type="SAM" id="MobiDB-lite"/>
    </source>
</evidence>
<feature type="domain" description="Glycosyl hydrolase family 92 N-terminal" evidence="3">
    <location>
        <begin position="1"/>
        <end position="200"/>
    </location>
</feature>
<evidence type="ECO:0000259" key="2">
    <source>
        <dbReference type="Pfam" id="PF07971"/>
    </source>
</evidence>
<dbReference type="OrthoDB" id="449263at2759"/>
<dbReference type="GO" id="GO:0005829">
    <property type="term" value="C:cytosol"/>
    <property type="evidence" value="ECO:0007669"/>
    <property type="project" value="TreeGrafter"/>
</dbReference>
<sequence>MHDSGTGGWASLGNFPLFPQSGCPDGDPLQCHFTKNDRGTNPKPKSVVAKPGYFTLSLDTAITADMTVSNHTTLFRFTFPEVLGGEKIPSQPLILLDLIDLRNSRSRANASVDASSGRIKASGGFGSSFSDENNGNYVLYTCADFAGAKVKDAGVFVNGKATFSKSINVGSFREDQTAGAFVQFKTPDHKNQIFARVGMSFISEDQACNNAENEIPTFDFNKTQSLAEDAWRKKMEVVNIDPIGVDKSLQTIFWSGIYRAMISPQDYTGENPLWKSDEPYYDSYYCIWDSFRSTHPLITLLDPLSQTRMVRSLIDIYRHEGKLPDCRMSLCKGYTQGGSNADVVLADAYIKGLNDNVDWTTGYKAVVSDAEDESANCAVEGRGGLRSWKELGYIPTDDLDPHCPRLHLSISRTVEYAYDDFCIAQIAKDMQKPDDARKYLKRSQNWKNLFNEDIKDRGFKGFLQPRYLNGTFGFQTPSLCSHPWEDSYCYLFDNIATYEGSAWLYTFYVPHEMDSLITKLGGPDEFVRRLQFLHDNDLLYYGDEQAFLSVYLFHYAGRPGLSSQYQHRYITTQYNDTVGGLPGNDDSGAMGSYGTLAMMGLWPMGGQDVYLINPPFFREVNVTNALTGKTATVRNINFDAGYMNIYIQNATLNGKLYTKSWITHDFYRNGGVLELTLGPNESGWGSQVENLPPSLSNNDDAD</sequence>
<dbReference type="RefSeq" id="XP_018140162.1">
    <property type="nucleotide sequence ID" value="XM_018285868.1"/>
</dbReference>
<dbReference type="InterPro" id="IPR005887">
    <property type="entry name" value="GH92_a_mannosidase_put"/>
</dbReference>
<dbReference type="SUPFAM" id="SSF48208">
    <property type="entry name" value="Six-hairpin glycosidases"/>
    <property type="match status" value="1"/>
</dbReference>
<dbReference type="GO" id="GO:0030246">
    <property type="term" value="F:carbohydrate binding"/>
    <property type="evidence" value="ECO:0007669"/>
    <property type="project" value="InterPro"/>
</dbReference>
<gene>
    <name evidence="4" type="ORF">VFPPC_06919</name>
</gene>
<dbReference type="Gene3D" id="1.20.1050.60">
    <property type="entry name" value="alpha-1,2-mannosidase"/>
    <property type="match status" value="1"/>
</dbReference>
<reference evidence="4 5" key="1">
    <citation type="journal article" date="2016" name="PLoS Pathog.">
        <title>Biosynthesis of antibiotic leucinostatins in bio-control fungus Purpureocillium lilacinum and their inhibition on phytophthora revealed by genome mining.</title>
        <authorList>
            <person name="Wang G."/>
            <person name="Liu Z."/>
            <person name="Lin R."/>
            <person name="Li E."/>
            <person name="Mao Z."/>
            <person name="Ling J."/>
            <person name="Yang Y."/>
            <person name="Yin W.B."/>
            <person name="Xie B."/>
        </authorList>
    </citation>
    <scope>NUCLEOTIDE SEQUENCE [LARGE SCALE GENOMIC DNA]</scope>
    <source>
        <strain evidence="4">170</strain>
    </source>
</reference>
<dbReference type="Gene3D" id="3.30.2080.10">
    <property type="entry name" value="GH92 mannosidase domain"/>
    <property type="match status" value="1"/>
</dbReference>
<dbReference type="FunFam" id="1.20.1050.60:FF:000002">
    <property type="entry name" value="Glycosyl hydrolase family 92"/>
    <property type="match status" value="1"/>
</dbReference>
<feature type="region of interest" description="Disordered" evidence="1">
    <location>
        <begin position="683"/>
        <end position="702"/>
    </location>
</feature>
<accession>A0A179FAK0</accession>
<dbReference type="PANTHER" id="PTHR12143">
    <property type="entry name" value="PEPTIDE N-GLYCANASE PNGASE -RELATED"/>
    <property type="match status" value="1"/>
</dbReference>